<gene>
    <name evidence="1" type="ORF">FPY71_07490</name>
</gene>
<comment type="caution">
    <text evidence="1">The sequence shown here is derived from an EMBL/GenBank/DDBJ whole genome shotgun (WGS) entry which is preliminary data.</text>
</comment>
<reference evidence="1 2" key="1">
    <citation type="submission" date="2019-08" db="EMBL/GenBank/DDBJ databases">
        <title>Aureimonas fodiniaquatilis sp. nov., isolated from a coal mine wastewater.</title>
        <authorList>
            <person name="Kim W."/>
        </authorList>
    </citation>
    <scope>NUCLEOTIDE SEQUENCE [LARGE SCALE GENOMIC DNA]</scope>
    <source>
        <strain evidence="1 2">CAU 1482</strain>
    </source>
</reference>
<dbReference type="Proteomes" id="UP000324738">
    <property type="component" value="Unassembled WGS sequence"/>
</dbReference>
<proteinExistence type="predicted"/>
<dbReference type="Pfam" id="PF00300">
    <property type="entry name" value="His_Phos_1"/>
    <property type="match status" value="1"/>
</dbReference>
<dbReference type="InterPro" id="IPR013078">
    <property type="entry name" value="His_Pase_superF_clade-1"/>
</dbReference>
<sequence length="189" mass="20574">MNKSTRLTLFCRGATTANRELRLTSEGPLEPEQSEKLVQCLREIRHADKVFSAPEASCIETAHALSAQPEICPAFRDVDYGRWKSLALHDLMESEPDAVSAWLGDPAAAPHGGESLVDAGARISDWLSSHIDHGGHCLVVTHPTIIKLAILGVLSAPLASTDRIDVDFASATYLNSNGLRWSLRLRKPV</sequence>
<dbReference type="Gene3D" id="3.40.50.1240">
    <property type="entry name" value="Phosphoglycerate mutase-like"/>
    <property type="match status" value="1"/>
</dbReference>
<dbReference type="EMBL" id="VTWH01000002">
    <property type="protein sequence ID" value="KAA0970357.1"/>
    <property type="molecule type" value="Genomic_DNA"/>
</dbReference>
<dbReference type="SUPFAM" id="SSF53254">
    <property type="entry name" value="Phosphoglycerate mutase-like"/>
    <property type="match status" value="1"/>
</dbReference>
<keyword evidence="2" id="KW-1185">Reference proteome</keyword>
<protein>
    <submittedName>
        <fullName evidence="1">Histidine phosphatase family protein</fullName>
    </submittedName>
</protein>
<accession>A0A5B0DU71</accession>
<dbReference type="AlphaFoldDB" id="A0A5B0DU71"/>
<dbReference type="OrthoDB" id="7502553at2"/>
<evidence type="ECO:0000313" key="1">
    <source>
        <dbReference type="EMBL" id="KAA0970357.1"/>
    </source>
</evidence>
<name>A0A5B0DU71_9HYPH</name>
<evidence type="ECO:0000313" key="2">
    <source>
        <dbReference type="Proteomes" id="UP000324738"/>
    </source>
</evidence>
<dbReference type="InterPro" id="IPR029033">
    <property type="entry name" value="His_PPase_superfam"/>
</dbReference>
<organism evidence="1 2">
    <name type="scientific">Aureimonas fodinaquatilis</name>
    <dbReference type="NCBI Taxonomy" id="2565783"/>
    <lineage>
        <taxon>Bacteria</taxon>
        <taxon>Pseudomonadati</taxon>
        <taxon>Pseudomonadota</taxon>
        <taxon>Alphaproteobacteria</taxon>
        <taxon>Hyphomicrobiales</taxon>
        <taxon>Aurantimonadaceae</taxon>
        <taxon>Aureimonas</taxon>
    </lineage>
</organism>